<dbReference type="GO" id="GO:0070593">
    <property type="term" value="P:dendrite self-avoidance"/>
    <property type="evidence" value="ECO:0007669"/>
    <property type="project" value="TreeGrafter"/>
</dbReference>
<protein>
    <recommendedName>
        <fullName evidence="3">Ig-like domain-containing protein</fullName>
    </recommendedName>
</protein>
<name>A0AAV2PN95_MEGNR</name>
<dbReference type="AlphaFoldDB" id="A0AAV2PN95"/>
<dbReference type="PANTHER" id="PTHR10075">
    <property type="entry name" value="BASIGIN RELATED"/>
    <property type="match status" value="1"/>
</dbReference>
<dbReference type="GO" id="GO:0005886">
    <property type="term" value="C:plasma membrane"/>
    <property type="evidence" value="ECO:0007669"/>
    <property type="project" value="TreeGrafter"/>
</dbReference>
<dbReference type="InterPro" id="IPR003598">
    <property type="entry name" value="Ig_sub2"/>
</dbReference>
<dbReference type="CDD" id="cd00096">
    <property type="entry name" value="Ig"/>
    <property type="match status" value="1"/>
</dbReference>
<keyword evidence="5" id="KW-1185">Reference proteome</keyword>
<dbReference type="GO" id="GO:0007156">
    <property type="term" value="P:homophilic cell adhesion via plasma membrane adhesion molecules"/>
    <property type="evidence" value="ECO:0007669"/>
    <property type="project" value="TreeGrafter"/>
</dbReference>
<dbReference type="InterPro" id="IPR003599">
    <property type="entry name" value="Ig_sub"/>
</dbReference>
<dbReference type="SMART" id="SM00409">
    <property type="entry name" value="IG"/>
    <property type="match status" value="1"/>
</dbReference>
<keyword evidence="2" id="KW-0472">Membrane</keyword>
<keyword evidence="2" id="KW-1133">Transmembrane helix</keyword>
<evidence type="ECO:0000259" key="3">
    <source>
        <dbReference type="PROSITE" id="PS50835"/>
    </source>
</evidence>
<keyword evidence="1" id="KW-0393">Immunoglobulin domain</keyword>
<dbReference type="PANTHER" id="PTHR10075:SF103">
    <property type="entry name" value="ROUNDABOUT HOMOLOG 4"/>
    <property type="match status" value="1"/>
</dbReference>
<dbReference type="SUPFAM" id="SSF48726">
    <property type="entry name" value="Immunoglobulin"/>
    <property type="match status" value="1"/>
</dbReference>
<reference evidence="4 5" key="1">
    <citation type="submission" date="2024-05" db="EMBL/GenBank/DDBJ databases">
        <authorList>
            <person name="Wallberg A."/>
        </authorList>
    </citation>
    <scope>NUCLEOTIDE SEQUENCE [LARGE SCALE GENOMIC DNA]</scope>
</reference>
<proteinExistence type="predicted"/>
<keyword evidence="2" id="KW-0812">Transmembrane</keyword>
<dbReference type="InterPro" id="IPR013783">
    <property type="entry name" value="Ig-like_fold"/>
</dbReference>
<comment type="caution">
    <text evidence="4">The sequence shown here is derived from an EMBL/GenBank/DDBJ whole genome shotgun (WGS) entry which is preliminary data.</text>
</comment>
<sequence>MEVFVNATDYRPVVFLNASGSVKGKLVVVEIGKDVWLNCSAGGNPTPSVTWYKNGLRINSSLTDPQKLYFERVIDEDSGNYTCEAQNHRDSKTYKPIHRIVILKVVLPSSKGLIAGLIATGVLIFIMVFVVMKLFWRVKKEVQFRSSFRENELYLFEKGNVGELNNDCTADEQAQLLPYDRIWEVPKQDIEFG</sequence>
<dbReference type="Gene3D" id="2.60.40.10">
    <property type="entry name" value="Immunoglobulins"/>
    <property type="match status" value="1"/>
</dbReference>
<dbReference type="SMART" id="SM00408">
    <property type="entry name" value="IGc2"/>
    <property type="match status" value="1"/>
</dbReference>
<dbReference type="InterPro" id="IPR007110">
    <property type="entry name" value="Ig-like_dom"/>
</dbReference>
<feature type="transmembrane region" description="Helical" evidence="2">
    <location>
        <begin position="113"/>
        <end position="136"/>
    </location>
</feature>
<evidence type="ECO:0000256" key="2">
    <source>
        <dbReference type="SAM" id="Phobius"/>
    </source>
</evidence>
<dbReference type="PROSITE" id="PS50835">
    <property type="entry name" value="IG_LIKE"/>
    <property type="match status" value="1"/>
</dbReference>
<dbReference type="GO" id="GO:0007411">
    <property type="term" value="P:axon guidance"/>
    <property type="evidence" value="ECO:0007669"/>
    <property type="project" value="TreeGrafter"/>
</dbReference>
<organism evidence="4 5">
    <name type="scientific">Meganyctiphanes norvegica</name>
    <name type="common">Northern krill</name>
    <name type="synonym">Thysanopoda norvegica</name>
    <dbReference type="NCBI Taxonomy" id="48144"/>
    <lineage>
        <taxon>Eukaryota</taxon>
        <taxon>Metazoa</taxon>
        <taxon>Ecdysozoa</taxon>
        <taxon>Arthropoda</taxon>
        <taxon>Crustacea</taxon>
        <taxon>Multicrustacea</taxon>
        <taxon>Malacostraca</taxon>
        <taxon>Eumalacostraca</taxon>
        <taxon>Eucarida</taxon>
        <taxon>Euphausiacea</taxon>
        <taxon>Euphausiidae</taxon>
        <taxon>Meganyctiphanes</taxon>
    </lineage>
</organism>
<dbReference type="GO" id="GO:0098632">
    <property type="term" value="F:cell-cell adhesion mediator activity"/>
    <property type="evidence" value="ECO:0007669"/>
    <property type="project" value="TreeGrafter"/>
</dbReference>
<evidence type="ECO:0000256" key="1">
    <source>
        <dbReference type="ARBA" id="ARBA00023319"/>
    </source>
</evidence>
<feature type="domain" description="Ig-like" evidence="3">
    <location>
        <begin position="12"/>
        <end position="95"/>
    </location>
</feature>
<feature type="non-terminal residue" evidence="4">
    <location>
        <position position="193"/>
    </location>
</feature>
<evidence type="ECO:0000313" key="5">
    <source>
        <dbReference type="Proteomes" id="UP001497623"/>
    </source>
</evidence>
<accession>A0AAV2PN95</accession>
<dbReference type="Pfam" id="PF13895">
    <property type="entry name" value="Ig_2"/>
    <property type="match status" value="1"/>
</dbReference>
<dbReference type="GO" id="GO:0030424">
    <property type="term" value="C:axon"/>
    <property type="evidence" value="ECO:0007669"/>
    <property type="project" value="TreeGrafter"/>
</dbReference>
<gene>
    <name evidence="4" type="ORF">MNOR_LOCUS2272</name>
</gene>
<evidence type="ECO:0000313" key="4">
    <source>
        <dbReference type="EMBL" id="CAL4061757.1"/>
    </source>
</evidence>
<dbReference type="InterPro" id="IPR036179">
    <property type="entry name" value="Ig-like_dom_sf"/>
</dbReference>
<dbReference type="EMBL" id="CAXKWB010000677">
    <property type="protein sequence ID" value="CAL4061757.1"/>
    <property type="molecule type" value="Genomic_DNA"/>
</dbReference>
<dbReference type="Proteomes" id="UP001497623">
    <property type="component" value="Unassembled WGS sequence"/>
</dbReference>